<dbReference type="InterPro" id="IPR010977">
    <property type="entry name" value="Aromatic_deC"/>
</dbReference>
<evidence type="ECO:0000256" key="7">
    <source>
        <dbReference type="RuleBase" id="RU000382"/>
    </source>
</evidence>
<dbReference type="Pfam" id="PF00282">
    <property type="entry name" value="Pyridoxal_deC"/>
    <property type="match status" value="1"/>
</dbReference>
<dbReference type="Proteomes" id="UP000316252">
    <property type="component" value="Unassembled WGS sequence"/>
</dbReference>
<dbReference type="GO" id="GO:0004058">
    <property type="term" value="F:aromatic-L-amino-acid decarboxylase activity"/>
    <property type="evidence" value="ECO:0007669"/>
    <property type="project" value="UniProtKB-ARBA"/>
</dbReference>
<evidence type="ECO:0000256" key="6">
    <source>
        <dbReference type="PIRSR" id="PIRSR602129-50"/>
    </source>
</evidence>
<dbReference type="Gene3D" id="3.90.1150.10">
    <property type="entry name" value="Aspartate Aminotransferase, domain 1"/>
    <property type="match status" value="1"/>
</dbReference>
<dbReference type="OrthoDB" id="3335676at2"/>
<dbReference type="RefSeq" id="WP_141164469.1">
    <property type="nucleotide sequence ID" value="NZ_VHQG01000004.1"/>
</dbReference>
<keyword evidence="3" id="KW-0210">Decarboxylase</keyword>
<comment type="caution">
    <text evidence="8">The sequence shown here is derived from an EMBL/GenBank/DDBJ whole genome shotgun (WGS) entry which is preliminary data.</text>
</comment>
<evidence type="ECO:0000256" key="4">
    <source>
        <dbReference type="ARBA" id="ARBA00022898"/>
    </source>
</evidence>
<reference evidence="8 9" key="1">
    <citation type="submission" date="2019-06" db="EMBL/GenBank/DDBJ databases">
        <authorList>
            <person name="Li F."/>
        </authorList>
    </citation>
    <scope>NUCLEOTIDE SEQUENCE [LARGE SCALE GENOMIC DNA]</scope>
    <source>
        <strain evidence="8 9">10F1D-1</strain>
    </source>
</reference>
<keyword evidence="8" id="KW-0808">Transferase</keyword>
<dbReference type="InterPro" id="IPR015422">
    <property type="entry name" value="PyrdxlP-dep_Trfase_small"/>
</dbReference>
<dbReference type="PROSITE" id="PS00392">
    <property type="entry name" value="DDC_GAD_HDC_YDC"/>
    <property type="match status" value="1"/>
</dbReference>
<evidence type="ECO:0000256" key="3">
    <source>
        <dbReference type="ARBA" id="ARBA00022793"/>
    </source>
</evidence>
<keyword evidence="4 6" id="KW-0663">Pyridoxal phosphate</keyword>
<keyword evidence="9" id="KW-1185">Reference proteome</keyword>
<dbReference type="GO" id="GO:0019752">
    <property type="term" value="P:carboxylic acid metabolic process"/>
    <property type="evidence" value="ECO:0007669"/>
    <property type="project" value="InterPro"/>
</dbReference>
<accession>A0A506Y1L3</accession>
<evidence type="ECO:0000313" key="8">
    <source>
        <dbReference type="EMBL" id="TPW74838.1"/>
    </source>
</evidence>
<dbReference type="SUPFAM" id="SSF53383">
    <property type="entry name" value="PLP-dependent transferases"/>
    <property type="match status" value="1"/>
</dbReference>
<dbReference type="PANTHER" id="PTHR11999">
    <property type="entry name" value="GROUP II PYRIDOXAL-5-PHOSPHATE DECARBOXYLASE"/>
    <property type="match status" value="1"/>
</dbReference>
<proteinExistence type="inferred from homology"/>
<dbReference type="PANTHER" id="PTHR11999:SF70">
    <property type="entry name" value="MIP05841P"/>
    <property type="match status" value="1"/>
</dbReference>
<dbReference type="Gene3D" id="3.40.640.10">
    <property type="entry name" value="Type I PLP-dependent aspartate aminotransferase-like (Major domain)"/>
    <property type="match status" value="1"/>
</dbReference>
<dbReference type="InterPro" id="IPR015421">
    <property type="entry name" value="PyrdxlP-dep_Trfase_major"/>
</dbReference>
<evidence type="ECO:0000313" key="9">
    <source>
        <dbReference type="Proteomes" id="UP000316252"/>
    </source>
</evidence>
<gene>
    <name evidence="8" type="ORF">FJ657_14810</name>
</gene>
<evidence type="ECO:0000256" key="1">
    <source>
        <dbReference type="ARBA" id="ARBA00001933"/>
    </source>
</evidence>
<keyword evidence="8" id="KW-0032">Aminotransferase</keyword>
<dbReference type="GO" id="GO:0030170">
    <property type="term" value="F:pyridoxal phosphate binding"/>
    <property type="evidence" value="ECO:0007669"/>
    <property type="project" value="InterPro"/>
</dbReference>
<dbReference type="InterPro" id="IPR015424">
    <property type="entry name" value="PyrdxlP-dep_Trfase"/>
</dbReference>
<dbReference type="GO" id="GO:0006520">
    <property type="term" value="P:amino acid metabolic process"/>
    <property type="evidence" value="ECO:0007669"/>
    <property type="project" value="InterPro"/>
</dbReference>
<organism evidence="8 9">
    <name type="scientific">Schumannella soli</name>
    <dbReference type="NCBI Taxonomy" id="2590779"/>
    <lineage>
        <taxon>Bacteria</taxon>
        <taxon>Bacillati</taxon>
        <taxon>Actinomycetota</taxon>
        <taxon>Actinomycetes</taxon>
        <taxon>Micrococcales</taxon>
        <taxon>Microbacteriaceae</taxon>
        <taxon>Schumannella</taxon>
    </lineage>
</organism>
<dbReference type="InterPro" id="IPR021115">
    <property type="entry name" value="Pyridoxal-P_BS"/>
</dbReference>
<evidence type="ECO:0000256" key="5">
    <source>
        <dbReference type="ARBA" id="ARBA00023239"/>
    </source>
</evidence>
<dbReference type="InterPro" id="IPR002129">
    <property type="entry name" value="PyrdxlP-dep_de-COase"/>
</dbReference>
<protein>
    <submittedName>
        <fullName evidence="8">Aspartate aminotransferase family protein</fullName>
    </submittedName>
</protein>
<dbReference type="PRINTS" id="PR00800">
    <property type="entry name" value="YHDCRBOXLASE"/>
</dbReference>
<comment type="similarity">
    <text evidence="2 7">Belongs to the group II decarboxylase family.</text>
</comment>
<feature type="modified residue" description="N6-(pyridoxal phosphate)lysine" evidence="6">
    <location>
        <position position="303"/>
    </location>
</feature>
<comment type="cofactor">
    <cofactor evidence="1 6 7">
        <name>pyridoxal 5'-phosphate</name>
        <dbReference type="ChEBI" id="CHEBI:597326"/>
    </cofactor>
</comment>
<name>A0A506Y1L3_9MICO</name>
<dbReference type="AlphaFoldDB" id="A0A506Y1L3"/>
<dbReference type="GO" id="GO:0008483">
    <property type="term" value="F:transaminase activity"/>
    <property type="evidence" value="ECO:0007669"/>
    <property type="project" value="UniProtKB-KW"/>
</dbReference>
<evidence type="ECO:0000256" key="2">
    <source>
        <dbReference type="ARBA" id="ARBA00009533"/>
    </source>
</evidence>
<keyword evidence="5 7" id="KW-0456">Lyase</keyword>
<dbReference type="EMBL" id="VHQG01000004">
    <property type="protein sequence ID" value="TPW74838.1"/>
    <property type="molecule type" value="Genomic_DNA"/>
</dbReference>
<sequence length="467" mass="50434">MTDPADLTSTDPAARMHAILPETVDTVDEVLDYARRRALGTDIPLDKAMTERDLFRLAGRTITTDGIGARRATAVFENVLAPACLTTDHPGYLAFIPSAPSKAASAFDVIVSASAVYGGSWIEGSGAVYAENEVLHWLAAEFGLPEGAGGVFMQGGTIGNLSALVAARDVVRRRFADEGRARPDRWVVVCSSEAHSSIKSAAEIMDVDVVGVPTGDDGRLHGDAVEAALDEFGDAVFAVVATGGTTNFGIVDDIASVAAVTRARGVWLHIDGAYGLAAMLVEGMRPVFAGVEHADSLIVDPHKWLFAPFDACALIYRDPAQALRAHTQHAEYLDTLTDAADWNPSDLGIQLTRRARGLPMWFSLATHGTERYRAAIDHGIRLARRIADEIAARPSLSLVRDPQLSIVVFRREGWTLADYDRWSQKLLDDQIGFVVPSSHHGEPVVRFAIINPLTTFDLLVKILDTME</sequence>